<evidence type="ECO:0000313" key="2">
    <source>
        <dbReference type="Proteomes" id="UP000828941"/>
    </source>
</evidence>
<organism evidence="1 2">
    <name type="scientific">Bauhinia variegata</name>
    <name type="common">Purple orchid tree</name>
    <name type="synonym">Phanera variegata</name>
    <dbReference type="NCBI Taxonomy" id="167791"/>
    <lineage>
        <taxon>Eukaryota</taxon>
        <taxon>Viridiplantae</taxon>
        <taxon>Streptophyta</taxon>
        <taxon>Embryophyta</taxon>
        <taxon>Tracheophyta</taxon>
        <taxon>Spermatophyta</taxon>
        <taxon>Magnoliopsida</taxon>
        <taxon>eudicotyledons</taxon>
        <taxon>Gunneridae</taxon>
        <taxon>Pentapetalae</taxon>
        <taxon>rosids</taxon>
        <taxon>fabids</taxon>
        <taxon>Fabales</taxon>
        <taxon>Fabaceae</taxon>
        <taxon>Cercidoideae</taxon>
        <taxon>Cercideae</taxon>
        <taxon>Bauhiniinae</taxon>
        <taxon>Bauhinia</taxon>
    </lineage>
</organism>
<accession>A0ACB9NEG4</accession>
<name>A0ACB9NEG4_BAUVA</name>
<sequence>MEERNDHALPPPKGNNPPPPPVQTMRDYVMPPVDRCIVETQVFIDVACGGTLVKKSPREAYELIELLALNHYQTTSDKEQKRGILEIRTLDAMLAQN</sequence>
<dbReference type="EMBL" id="CM039431">
    <property type="protein sequence ID" value="KAI4334641.1"/>
    <property type="molecule type" value="Genomic_DNA"/>
</dbReference>
<protein>
    <submittedName>
        <fullName evidence="1">Uncharacterized protein</fullName>
    </submittedName>
</protein>
<evidence type="ECO:0000313" key="1">
    <source>
        <dbReference type="EMBL" id="KAI4334641.1"/>
    </source>
</evidence>
<dbReference type="Proteomes" id="UP000828941">
    <property type="component" value="Chromosome 6"/>
</dbReference>
<gene>
    <name evidence="1" type="ORF">L6164_013358</name>
</gene>
<proteinExistence type="predicted"/>
<reference evidence="1 2" key="1">
    <citation type="journal article" date="2022" name="DNA Res.">
        <title>Chromosomal-level genome assembly of the orchid tree Bauhinia variegata (Leguminosae; Cercidoideae) supports the allotetraploid origin hypothesis of Bauhinia.</title>
        <authorList>
            <person name="Zhong Y."/>
            <person name="Chen Y."/>
            <person name="Zheng D."/>
            <person name="Pang J."/>
            <person name="Liu Y."/>
            <person name="Luo S."/>
            <person name="Meng S."/>
            <person name="Qian L."/>
            <person name="Wei D."/>
            <person name="Dai S."/>
            <person name="Zhou R."/>
        </authorList>
    </citation>
    <scope>NUCLEOTIDE SEQUENCE [LARGE SCALE GENOMIC DNA]</scope>
    <source>
        <strain evidence="1">BV-YZ2020</strain>
    </source>
</reference>
<keyword evidence="2" id="KW-1185">Reference proteome</keyword>
<comment type="caution">
    <text evidence="1">The sequence shown here is derived from an EMBL/GenBank/DDBJ whole genome shotgun (WGS) entry which is preliminary data.</text>
</comment>